<dbReference type="PROSITE" id="PS51257">
    <property type="entry name" value="PROKAR_LIPOPROTEIN"/>
    <property type="match status" value="1"/>
</dbReference>
<evidence type="ECO:0000256" key="3">
    <source>
        <dbReference type="ARBA" id="ARBA00022448"/>
    </source>
</evidence>
<feature type="transmembrane region" description="Helical" evidence="8">
    <location>
        <begin position="348"/>
        <end position="368"/>
    </location>
</feature>
<dbReference type="RefSeq" id="WP_084578081.1">
    <property type="nucleotide sequence ID" value="NZ_CP155572.1"/>
</dbReference>
<keyword evidence="7 8" id="KW-0472">Membrane</keyword>
<feature type="transmembrane region" description="Helical" evidence="8">
    <location>
        <begin position="191"/>
        <end position="213"/>
    </location>
</feature>
<keyword evidence="4" id="KW-1003">Cell membrane</keyword>
<keyword evidence="10" id="KW-1185">Reference proteome</keyword>
<dbReference type="PANTHER" id="PTHR30047:SF7">
    <property type="entry name" value="HIGH-AFFINITY CHOLINE TRANSPORT PROTEIN"/>
    <property type="match status" value="1"/>
</dbReference>
<protein>
    <submittedName>
        <fullName evidence="9">Choline-glycine betaine transporter</fullName>
    </submittedName>
</protein>
<name>A0A1W2EPY1_9FIRM</name>
<dbReference type="Proteomes" id="UP000192738">
    <property type="component" value="Unassembled WGS sequence"/>
</dbReference>
<gene>
    <name evidence="9" type="ORF">SAMN04488500_12753</name>
</gene>
<evidence type="ECO:0000313" key="10">
    <source>
        <dbReference type="Proteomes" id="UP000192738"/>
    </source>
</evidence>
<accession>A0A1W2EPY1</accession>
<feature type="transmembrane region" description="Helical" evidence="8">
    <location>
        <begin position="7"/>
        <end position="25"/>
    </location>
</feature>
<keyword evidence="6 8" id="KW-1133">Transmembrane helix</keyword>
<feature type="transmembrane region" description="Helical" evidence="8">
    <location>
        <begin position="260"/>
        <end position="283"/>
    </location>
</feature>
<organism evidence="9 10">
    <name type="scientific">Sporomusa malonica</name>
    <dbReference type="NCBI Taxonomy" id="112901"/>
    <lineage>
        <taxon>Bacteria</taxon>
        <taxon>Bacillati</taxon>
        <taxon>Bacillota</taxon>
        <taxon>Negativicutes</taxon>
        <taxon>Selenomonadales</taxon>
        <taxon>Sporomusaceae</taxon>
        <taxon>Sporomusa</taxon>
    </lineage>
</organism>
<feature type="transmembrane region" description="Helical" evidence="8">
    <location>
        <begin position="137"/>
        <end position="160"/>
    </location>
</feature>
<feature type="transmembrane region" description="Helical" evidence="8">
    <location>
        <begin position="225"/>
        <end position="248"/>
    </location>
</feature>
<sequence length="539" mass="58347">MGNIRPLAFWPPVILFIAACAYNFVDKAGFGKMINESNKWLMSNFAWAFCLGVLVMLGVIIFVMCSKFGDVRIGGKDAAPMLDDWRYFSITLTSIIAIGILFWATAEPLYHLTDPPKSLNIAKNSPEAAVFAMSTLFIHWGFLPLAIYAVPSIMFAFAYYNMKKPYSLGSTLTPVFGDKVLGKWAQGIDAVCMYALIAGMAACLGAGVLSIAGGLNKLTGVQTGAFLWAVVDAAVVLTFVLSSITGLFNGIKRLSEINSIVFFAMAIFVFVLGPTAFMLNLGVEAFANHLQTFFAKAAFTGAAAGDPWAGWWTIFYWCNWLAWAPVSGMFLGKISYGHTIRKALTVQFILPALFDILWMVIFGGAAIYSELHGGKLMEAMAKGTEFSVYAFLDQYPLALITTTIFVFCMFLSYVTGSDAYTTTLGGMSTTGISPADPEPSMSIKVVWGVIIGVVTYVMISTAGVDGIKMLSNLGGGPALILELLISYGLVKVALNPSYYDTFKNDYHADGSPIKSKTKKALMSEEAVIEAYHGKPTIKG</sequence>
<reference evidence="9 10" key="1">
    <citation type="submission" date="2017-04" db="EMBL/GenBank/DDBJ databases">
        <authorList>
            <person name="Afonso C.L."/>
            <person name="Miller P.J."/>
            <person name="Scott M.A."/>
            <person name="Spackman E."/>
            <person name="Goraichik I."/>
            <person name="Dimitrov K.M."/>
            <person name="Suarez D.L."/>
            <person name="Swayne D.E."/>
        </authorList>
    </citation>
    <scope>NUCLEOTIDE SEQUENCE [LARGE SCALE GENOMIC DNA]</scope>
    <source>
        <strain evidence="9 10">DSM 5090</strain>
    </source>
</reference>
<evidence type="ECO:0000313" key="9">
    <source>
        <dbReference type="EMBL" id="SMD11740.1"/>
    </source>
</evidence>
<dbReference type="STRING" id="112901.SAMN04488500_12753"/>
<comment type="subcellular location">
    <subcellularLocation>
        <location evidence="1">Cell membrane</location>
        <topology evidence="1">Multi-pass membrane protein</topology>
    </subcellularLocation>
</comment>
<dbReference type="GO" id="GO:0005886">
    <property type="term" value="C:plasma membrane"/>
    <property type="evidence" value="ECO:0007669"/>
    <property type="project" value="UniProtKB-SubCell"/>
</dbReference>
<dbReference type="InterPro" id="IPR000060">
    <property type="entry name" value="BCCT_transptr"/>
</dbReference>
<feature type="transmembrane region" description="Helical" evidence="8">
    <location>
        <begin position="314"/>
        <end position="336"/>
    </location>
</feature>
<dbReference type="AlphaFoldDB" id="A0A1W2EPY1"/>
<feature type="transmembrane region" description="Helical" evidence="8">
    <location>
        <begin position="476"/>
        <end position="494"/>
    </location>
</feature>
<feature type="transmembrane region" description="Helical" evidence="8">
    <location>
        <begin position="85"/>
        <end position="106"/>
    </location>
</feature>
<feature type="transmembrane region" description="Helical" evidence="8">
    <location>
        <begin position="445"/>
        <end position="464"/>
    </location>
</feature>
<dbReference type="EMBL" id="FWXI01000027">
    <property type="protein sequence ID" value="SMD11740.1"/>
    <property type="molecule type" value="Genomic_DNA"/>
</dbReference>
<proteinExistence type="inferred from homology"/>
<evidence type="ECO:0000256" key="4">
    <source>
        <dbReference type="ARBA" id="ARBA00022475"/>
    </source>
</evidence>
<keyword evidence="5 8" id="KW-0812">Transmembrane</keyword>
<dbReference type="PANTHER" id="PTHR30047">
    <property type="entry name" value="HIGH-AFFINITY CHOLINE TRANSPORT PROTEIN-RELATED"/>
    <property type="match status" value="1"/>
</dbReference>
<evidence type="ECO:0000256" key="7">
    <source>
        <dbReference type="ARBA" id="ARBA00023136"/>
    </source>
</evidence>
<feature type="transmembrane region" description="Helical" evidence="8">
    <location>
        <begin position="45"/>
        <end position="65"/>
    </location>
</feature>
<comment type="similarity">
    <text evidence="2">Belongs to the BCCT transporter (TC 2.A.15) family.</text>
</comment>
<evidence type="ECO:0000256" key="6">
    <source>
        <dbReference type="ARBA" id="ARBA00022989"/>
    </source>
</evidence>
<evidence type="ECO:0000256" key="8">
    <source>
        <dbReference type="SAM" id="Phobius"/>
    </source>
</evidence>
<feature type="transmembrane region" description="Helical" evidence="8">
    <location>
        <begin position="395"/>
        <end position="414"/>
    </location>
</feature>
<evidence type="ECO:0000256" key="2">
    <source>
        <dbReference type="ARBA" id="ARBA00005658"/>
    </source>
</evidence>
<keyword evidence="3" id="KW-0813">Transport</keyword>
<evidence type="ECO:0000256" key="1">
    <source>
        <dbReference type="ARBA" id="ARBA00004651"/>
    </source>
</evidence>
<evidence type="ECO:0000256" key="5">
    <source>
        <dbReference type="ARBA" id="ARBA00022692"/>
    </source>
</evidence>
<dbReference type="Pfam" id="PF02028">
    <property type="entry name" value="BCCT"/>
    <property type="match status" value="1"/>
</dbReference>
<dbReference type="OrthoDB" id="9775735at2"/>
<dbReference type="GO" id="GO:0022857">
    <property type="term" value="F:transmembrane transporter activity"/>
    <property type="evidence" value="ECO:0007669"/>
    <property type="project" value="InterPro"/>
</dbReference>